<keyword evidence="3" id="KW-0464">Manganese</keyword>
<gene>
    <name evidence="5" type="ORF">ACFFGH_31875</name>
</gene>
<comment type="similarity">
    <text evidence="4">Belongs to the arginase family.</text>
</comment>
<evidence type="ECO:0000313" key="6">
    <source>
        <dbReference type="Proteomes" id="UP001589896"/>
    </source>
</evidence>
<protein>
    <submittedName>
        <fullName evidence="5">Arginase family protein</fullName>
        <ecNumber evidence="5">3.5.3.-</ecNumber>
    </submittedName>
</protein>
<accession>A0ABV6S2V4</accession>
<dbReference type="Proteomes" id="UP001589896">
    <property type="component" value="Unassembled WGS sequence"/>
</dbReference>
<evidence type="ECO:0000256" key="1">
    <source>
        <dbReference type="ARBA" id="ARBA00022723"/>
    </source>
</evidence>
<evidence type="ECO:0000256" key="2">
    <source>
        <dbReference type="ARBA" id="ARBA00022801"/>
    </source>
</evidence>
<reference evidence="5 6" key="1">
    <citation type="submission" date="2024-09" db="EMBL/GenBank/DDBJ databases">
        <authorList>
            <person name="Sun Q."/>
            <person name="Mori K."/>
        </authorList>
    </citation>
    <scope>NUCLEOTIDE SEQUENCE [LARGE SCALE GENOMIC DNA]</scope>
    <source>
        <strain evidence="5 6">KCTC 23076</strain>
    </source>
</reference>
<organism evidence="5 6">
    <name type="scientific">Lysobacter korlensis</name>
    <dbReference type="NCBI Taxonomy" id="553636"/>
    <lineage>
        <taxon>Bacteria</taxon>
        <taxon>Pseudomonadati</taxon>
        <taxon>Pseudomonadota</taxon>
        <taxon>Gammaproteobacteria</taxon>
        <taxon>Lysobacterales</taxon>
        <taxon>Lysobacteraceae</taxon>
        <taxon>Lysobacter</taxon>
    </lineage>
</organism>
<sequence length="247" mass="25838">MRLLDGAEAIRGDLPSSATRLIDVPLEAGDELDSGISRLSSLQLVRQRLSQEIAAAGGPVLTIGGDCGVEWAPISAFAGSDVTLVWFDAHPDLNSPATSPSAAFHGMVLRTILDEGFDPGRVVLAGARAFDDAEAAYVESAGIVHIPCDRLTEPAELVKAIEASGGERVYVHIDVDVLDPAFCAALGYPEPFGLDPAALVSMIGAIRERWPIAGAGLTEFAPESVERAADDLPTILRILSALTRASG</sequence>
<dbReference type="PROSITE" id="PS51409">
    <property type="entry name" value="ARGINASE_2"/>
    <property type="match status" value="1"/>
</dbReference>
<evidence type="ECO:0000313" key="5">
    <source>
        <dbReference type="EMBL" id="MFC0682453.1"/>
    </source>
</evidence>
<dbReference type="InterPro" id="IPR023696">
    <property type="entry name" value="Ureohydrolase_dom_sf"/>
</dbReference>
<dbReference type="PANTHER" id="PTHR43782:SF3">
    <property type="entry name" value="ARGINASE"/>
    <property type="match status" value="1"/>
</dbReference>
<dbReference type="PANTHER" id="PTHR43782">
    <property type="entry name" value="ARGINASE"/>
    <property type="match status" value="1"/>
</dbReference>
<proteinExistence type="inferred from homology"/>
<name>A0ABV6S2V4_9GAMM</name>
<dbReference type="Pfam" id="PF00491">
    <property type="entry name" value="Arginase"/>
    <property type="match status" value="1"/>
</dbReference>
<keyword evidence="6" id="KW-1185">Reference proteome</keyword>
<dbReference type="RefSeq" id="WP_386676489.1">
    <property type="nucleotide sequence ID" value="NZ_JBHLTG010000014.1"/>
</dbReference>
<dbReference type="Gene3D" id="3.40.800.10">
    <property type="entry name" value="Ureohydrolase domain"/>
    <property type="match status" value="1"/>
</dbReference>
<keyword evidence="2 5" id="KW-0378">Hydrolase</keyword>
<dbReference type="SUPFAM" id="SSF52768">
    <property type="entry name" value="Arginase/deacetylase"/>
    <property type="match status" value="1"/>
</dbReference>
<keyword evidence="1" id="KW-0479">Metal-binding</keyword>
<dbReference type="EC" id="3.5.3.-" evidence="5"/>
<comment type="caution">
    <text evidence="5">The sequence shown here is derived from an EMBL/GenBank/DDBJ whole genome shotgun (WGS) entry which is preliminary data.</text>
</comment>
<dbReference type="CDD" id="cd09999">
    <property type="entry name" value="Arginase-like_1"/>
    <property type="match status" value="1"/>
</dbReference>
<dbReference type="InterPro" id="IPR006035">
    <property type="entry name" value="Ureohydrolase"/>
</dbReference>
<dbReference type="EMBL" id="JBHLTG010000014">
    <property type="protein sequence ID" value="MFC0682453.1"/>
    <property type="molecule type" value="Genomic_DNA"/>
</dbReference>
<dbReference type="GO" id="GO:0016787">
    <property type="term" value="F:hydrolase activity"/>
    <property type="evidence" value="ECO:0007669"/>
    <property type="project" value="UniProtKB-KW"/>
</dbReference>
<evidence type="ECO:0000256" key="3">
    <source>
        <dbReference type="ARBA" id="ARBA00023211"/>
    </source>
</evidence>
<evidence type="ECO:0000256" key="4">
    <source>
        <dbReference type="PROSITE-ProRule" id="PRU00742"/>
    </source>
</evidence>